<dbReference type="SMART" id="SM01134">
    <property type="entry name" value="DeoRC"/>
    <property type="match status" value="1"/>
</dbReference>
<keyword evidence="3" id="KW-0804">Transcription</keyword>
<sequence length="259" mass="28985">MSKKEDRLNRLIEILKRQNGATIRDLAQMLDVSEMTVRRDLDALKSKNVILDIPGAAVLNTQYTYEGEDDAYQLSMATRSHAKEKERIGKFAASLIQQDDCVIIDNGSTVEYLADSIAKDMKVTVFTCNLNILNKICSNPNISIIFGGGYYHPDTTLFESAENITLIKNIRATKVFASAAGVHDTMGVTCMNNYELEIKQTIIQSGAEKILLVDSSKFGMIKPCFVTDLDIFDRIITDTNLSEEWVQLIQEKGIELNMV</sequence>
<dbReference type="InterPro" id="IPR014036">
    <property type="entry name" value="DeoR-like_C"/>
</dbReference>
<dbReference type="OrthoDB" id="9797223at2"/>
<dbReference type="PROSITE" id="PS51000">
    <property type="entry name" value="HTH_DEOR_2"/>
    <property type="match status" value="1"/>
</dbReference>
<name>A0A174FA64_9FIRM</name>
<dbReference type="Pfam" id="PF00455">
    <property type="entry name" value="DeoRC"/>
    <property type="match status" value="1"/>
</dbReference>
<dbReference type="Proteomes" id="UP000095544">
    <property type="component" value="Unassembled WGS sequence"/>
</dbReference>
<dbReference type="PRINTS" id="PR00037">
    <property type="entry name" value="HTHLACR"/>
</dbReference>
<dbReference type="GO" id="GO:0003677">
    <property type="term" value="F:DNA binding"/>
    <property type="evidence" value="ECO:0007669"/>
    <property type="project" value="UniProtKB-KW"/>
</dbReference>
<dbReference type="InterPro" id="IPR001034">
    <property type="entry name" value="DeoR_HTH"/>
</dbReference>
<evidence type="ECO:0000313" key="6">
    <source>
        <dbReference type="Proteomes" id="UP000095544"/>
    </source>
</evidence>
<dbReference type="InterPro" id="IPR050313">
    <property type="entry name" value="Carb_Metab_HTH_regulators"/>
</dbReference>
<dbReference type="STRING" id="39482.ERS852491_02292"/>
<dbReference type="AlphaFoldDB" id="A0A174FA64"/>
<dbReference type="GO" id="GO:0003700">
    <property type="term" value="F:DNA-binding transcription factor activity"/>
    <property type="evidence" value="ECO:0007669"/>
    <property type="project" value="InterPro"/>
</dbReference>
<dbReference type="SUPFAM" id="SSF100950">
    <property type="entry name" value="NagB/RpiA/CoA transferase-like"/>
    <property type="match status" value="1"/>
</dbReference>
<dbReference type="Gene3D" id="3.40.50.1360">
    <property type="match status" value="1"/>
</dbReference>
<evidence type="ECO:0000313" key="5">
    <source>
        <dbReference type="EMBL" id="CUO46457.1"/>
    </source>
</evidence>
<dbReference type="InterPro" id="IPR036388">
    <property type="entry name" value="WH-like_DNA-bd_sf"/>
</dbReference>
<dbReference type="PANTHER" id="PTHR30363:SF8">
    <property type="entry name" value="DEOXYRIBOSE OPERON REPRESSOR"/>
    <property type="match status" value="1"/>
</dbReference>
<dbReference type="Gene3D" id="1.10.10.10">
    <property type="entry name" value="Winged helix-like DNA-binding domain superfamily/Winged helix DNA-binding domain"/>
    <property type="match status" value="1"/>
</dbReference>
<evidence type="ECO:0000259" key="4">
    <source>
        <dbReference type="PROSITE" id="PS51000"/>
    </source>
</evidence>
<keyword evidence="1" id="KW-0805">Transcription regulation</keyword>
<dbReference type="InterPro" id="IPR037171">
    <property type="entry name" value="NagB/RpiA_transferase-like"/>
</dbReference>
<dbReference type="SMART" id="SM00420">
    <property type="entry name" value="HTH_DEOR"/>
    <property type="match status" value="1"/>
</dbReference>
<protein>
    <submittedName>
        <fullName evidence="5">Deoxyribose operon repressor</fullName>
    </submittedName>
</protein>
<dbReference type="Pfam" id="PF08220">
    <property type="entry name" value="HTH_DeoR"/>
    <property type="match status" value="1"/>
</dbReference>
<dbReference type="EMBL" id="CYZU01000019">
    <property type="protein sequence ID" value="CUO46457.1"/>
    <property type="molecule type" value="Genomic_DNA"/>
</dbReference>
<accession>A0A174FA64</accession>
<dbReference type="SUPFAM" id="SSF46785">
    <property type="entry name" value="Winged helix' DNA-binding domain"/>
    <property type="match status" value="1"/>
</dbReference>
<dbReference type="PROSITE" id="PS00894">
    <property type="entry name" value="HTH_DEOR_1"/>
    <property type="match status" value="1"/>
</dbReference>
<proteinExistence type="predicted"/>
<gene>
    <name evidence="5" type="primary">deoR</name>
    <name evidence="5" type="ORF">ERS852491_02292</name>
</gene>
<evidence type="ECO:0000256" key="1">
    <source>
        <dbReference type="ARBA" id="ARBA00023015"/>
    </source>
</evidence>
<dbReference type="InterPro" id="IPR036390">
    <property type="entry name" value="WH_DNA-bd_sf"/>
</dbReference>
<evidence type="ECO:0000256" key="3">
    <source>
        <dbReference type="ARBA" id="ARBA00023163"/>
    </source>
</evidence>
<dbReference type="PANTHER" id="PTHR30363">
    <property type="entry name" value="HTH-TYPE TRANSCRIPTIONAL REGULATOR SRLR-RELATED"/>
    <property type="match status" value="1"/>
</dbReference>
<reference evidence="5 6" key="1">
    <citation type="submission" date="2015-09" db="EMBL/GenBank/DDBJ databases">
        <authorList>
            <consortium name="Pathogen Informatics"/>
        </authorList>
    </citation>
    <scope>NUCLEOTIDE SEQUENCE [LARGE SCALE GENOMIC DNA]</scope>
    <source>
        <strain evidence="5 6">2789STDY5834876</strain>
    </source>
</reference>
<keyword evidence="2" id="KW-0238">DNA-binding</keyword>
<feature type="domain" description="HTH deoR-type" evidence="4">
    <location>
        <begin position="4"/>
        <end position="59"/>
    </location>
</feature>
<evidence type="ECO:0000256" key="2">
    <source>
        <dbReference type="ARBA" id="ARBA00023125"/>
    </source>
</evidence>
<organism evidence="5 6">
    <name type="scientific">Faecalicatena contorta</name>
    <dbReference type="NCBI Taxonomy" id="39482"/>
    <lineage>
        <taxon>Bacteria</taxon>
        <taxon>Bacillati</taxon>
        <taxon>Bacillota</taxon>
        <taxon>Clostridia</taxon>
        <taxon>Lachnospirales</taxon>
        <taxon>Lachnospiraceae</taxon>
        <taxon>Faecalicatena</taxon>
    </lineage>
</organism>
<dbReference type="InterPro" id="IPR018356">
    <property type="entry name" value="Tscrpt_reg_HTH_DeoR_CS"/>
</dbReference>
<dbReference type="RefSeq" id="WP_055153180.1">
    <property type="nucleotide sequence ID" value="NZ_CYZU01000019.1"/>
</dbReference>